<dbReference type="RefSeq" id="WP_123401405.1">
    <property type="nucleotide sequence ID" value="NZ_RJVI01000002.1"/>
</dbReference>
<dbReference type="CDD" id="cd20014">
    <property type="entry name" value="PBP1_RPA0668_benzoate-like"/>
    <property type="match status" value="1"/>
</dbReference>
<dbReference type="InterPro" id="IPR028081">
    <property type="entry name" value="Leu-bd"/>
</dbReference>
<accession>A0A3N1Y0W3</accession>
<organism evidence="4 5">
    <name type="scientific">Inmirania thermothiophila</name>
    <dbReference type="NCBI Taxonomy" id="1750597"/>
    <lineage>
        <taxon>Bacteria</taxon>
        <taxon>Pseudomonadati</taxon>
        <taxon>Pseudomonadota</taxon>
        <taxon>Gammaproteobacteria</taxon>
        <taxon>Chromatiales</taxon>
        <taxon>Ectothiorhodospiraceae</taxon>
        <taxon>Inmirania</taxon>
    </lineage>
</organism>
<dbReference type="SUPFAM" id="SSF53822">
    <property type="entry name" value="Periplasmic binding protein-like I"/>
    <property type="match status" value="1"/>
</dbReference>
<evidence type="ECO:0000313" key="4">
    <source>
        <dbReference type="EMBL" id="ROR32466.1"/>
    </source>
</evidence>
<reference evidence="4 5" key="1">
    <citation type="submission" date="2018-11" db="EMBL/GenBank/DDBJ databases">
        <title>Genomic Encyclopedia of Type Strains, Phase IV (KMG-IV): sequencing the most valuable type-strain genomes for metagenomic binning, comparative biology and taxonomic classification.</title>
        <authorList>
            <person name="Goeker M."/>
        </authorList>
    </citation>
    <scope>NUCLEOTIDE SEQUENCE [LARGE SCALE GENOMIC DNA]</scope>
    <source>
        <strain evidence="4 5">DSM 100275</strain>
    </source>
</reference>
<evidence type="ECO:0000259" key="3">
    <source>
        <dbReference type="Pfam" id="PF13458"/>
    </source>
</evidence>
<dbReference type="InterPro" id="IPR051010">
    <property type="entry name" value="BCAA_transport"/>
</dbReference>
<dbReference type="OrthoDB" id="9768386at2"/>
<evidence type="ECO:0000256" key="2">
    <source>
        <dbReference type="ARBA" id="ARBA00022729"/>
    </source>
</evidence>
<proteinExistence type="inferred from homology"/>
<comment type="caution">
    <text evidence="4">The sequence shown here is derived from an EMBL/GenBank/DDBJ whole genome shotgun (WGS) entry which is preliminary data.</text>
</comment>
<dbReference type="InterPro" id="IPR028082">
    <property type="entry name" value="Peripla_BP_I"/>
</dbReference>
<feature type="domain" description="Leucine-binding protein" evidence="3">
    <location>
        <begin position="42"/>
        <end position="381"/>
    </location>
</feature>
<comment type="similarity">
    <text evidence="1">Belongs to the leucine-binding protein family.</text>
</comment>
<dbReference type="InterPro" id="IPR006311">
    <property type="entry name" value="TAT_signal"/>
</dbReference>
<dbReference type="EMBL" id="RJVI01000002">
    <property type="protein sequence ID" value="ROR32466.1"/>
    <property type="molecule type" value="Genomic_DNA"/>
</dbReference>
<name>A0A3N1Y0W3_9GAMM</name>
<dbReference type="PANTHER" id="PTHR30483">
    <property type="entry name" value="LEUCINE-SPECIFIC-BINDING PROTEIN"/>
    <property type="match status" value="1"/>
</dbReference>
<dbReference type="Proteomes" id="UP000276634">
    <property type="component" value="Unassembled WGS sequence"/>
</dbReference>
<evidence type="ECO:0000256" key="1">
    <source>
        <dbReference type="ARBA" id="ARBA00010062"/>
    </source>
</evidence>
<dbReference type="Pfam" id="PF13458">
    <property type="entry name" value="Peripla_BP_6"/>
    <property type="match status" value="1"/>
</dbReference>
<evidence type="ECO:0000313" key="5">
    <source>
        <dbReference type="Proteomes" id="UP000276634"/>
    </source>
</evidence>
<gene>
    <name evidence="4" type="ORF">EDC57_1668</name>
</gene>
<dbReference type="AlphaFoldDB" id="A0A3N1Y0W3"/>
<dbReference type="PROSITE" id="PS51318">
    <property type="entry name" value="TAT"/>
    <property type="match status" value="1"/>
</dbReference>
<sequence>MKKPAHPGVSRRRFLRNAAVLGGATAAATFVPTRYIIARPAKVKVGILLPYTGVYAKLGENIRDALMLRIRQNDGRLGGREVEFVDIDSQAKPPLAPELTNRLVHKEKVDFIVGAVHSLVGMAMAKIVGGDGPITVIANAGADQLTGSLCAPNIFRTSFSAYQTSFPCGKAVYEDGHREVVLMYWNYGFGKQAAAAFKEAFVARGGKIVKEIPTPFPEVEFQAYLTELAAIRPDAVFTFYAGGGAVKYVKDYAAAGLKDAIALYGAGFLTEGVLKAQGAAAEGVRTTLHYADTLDNPANRRFKRAFREATGRDADVYAVQGYDAGSLLVQGMAAVGGDTGARAELIRAMESTTIDSPRGPFTFSKAHNPIQDIYLREVQNGENRVLRIVAPRLEDPAKGCRMT</sequence>
<dbReference type="PANTHER" id="PTHR30483:SF6">
    <property type="entry name" value="PERIPLASMIC BINDING PROTEIN OF ABC TRANSPORTER FOR NATURAL AMINO ACIDS"/>
    <property type="match status" value="1"/>
</dbReference>
<protein>
    <submittedName>
        <fullName evidence="4">Amino acid/amide ABC transporter substrate-binding protein (HAAT family)</fullName>
    </submittedName>
</protein>
<dbReference type="Gene3D" id="3.40.50.2300">
    <property type="match status" value="2"/>
</dbReference>
<keyword evidence="5" id="KW-1185">Reference proteome</keyword>
<keyword evidence="2" id="KW-0732">Signal</keyword>